<accession>A0A0C3QIZ6</accession>
<sequence length="341" mass="37948">MTFHEHLALRFVPQVDFEASAPLDIEPKPDVVTRVFMLFEGIPSGRLVEWEEARERSSADVEMWKGIVGVDDARQPDCSIPSGALVVIGFNFRGIKPVIYLYPPTPISTKVRLLLVRPWKLSAVYPQPTEGSFKEGESGRAVEWDVVVNQSGVIKNKGASIEVPYLFWDPSLADSSSAFRSSSPLPINHTKAPCALASFIPGTTRCSPSDSVVLSVLDVPADLEKTLLALGLHTEARESCITNGLVPILSHKHEHFAFRFIPQPDIEASAPLEIDPKPDVITRVSMLFERIPADRLADWEEARQRSAANVNMWRGIVGVEDTRQRDQNFVRVLEWGGMEVR</sequence>
<name>A0A0C3QIZ6_9AGAM</name>
<dbReference type="OrthoDB" id="428577at2759"/>
<reference evidence="1 2" key="1">
    <citation type="submission" date="2014-04" db="EMBL/GenBank/DDBJ databases">
        <authorList>
            <consortium name="DOE Joint Genome Institute"/>
            <person name="Kuo A."/>
            <person name="Girlanda M."/>
            <person name="Perotto S."/>
            <person name="Kohler A."/>
            <person name="Nagy L.G."/>
            <person name="Floudas D."/>
            <person name="Copeland A."/>
            <person name="Barry K.W."/>
            <person name="Cichocki N."/>
            <person name="Veneault-Fourrey C."/>
            <person name="LaButti K."/>
            <person name="Lindquist E.A."/>
            <person name="Lipzen A."/>
            <person name="Lundell T."/>
            <person name="Morin E."/>
            <person name="Murat C."/>
            <person name="Sun H."/>
            <person name="Tunlid A."/>
            <person name="Henrissat B."/>
            <person name="Grigoriev I.V."/>
            <person name="Hibbett D.S."/>
            <person name="Martin F."/>
            <person name="Nordberg H.P."/>
            <person name="Cantor M.N."/>
            <person name="Hua S.X."/>
        </authorList>
    </citation>
    <scope>NUCLEOTIDE SEQUENCE [LARGE SCALE GENOMIC DNA]</scope>
    <source>
        <strain evidence="1 2">MUT 4182</strain>
    </source>
</reference>
<gene>
    <name evidence="1" type="ORF">M407DRAFT_18960</name>
</gene>
<protein>
    <submittedName>
        <fullName evidence="1">Uncharacterized protein</fullName>
    </submittedName>
</protein>
<evidence type="ECO:0000313" key="2">
    <source>
        <dbReference type="Proteomes" id="UP000054248"/>
    </source>
</evidence>
<dbReference type="STRING" id="1051891.A0A0C3QIZ6"/>
<proteinExistence type="predicted"/>
<evidence type="ECO:0000313" key="1">
    <source>
        <dbReference type="EMBL" id="KIO32155.1"/>
    </source>
</evidence>
<dbReference type="HOGENOM" id="CLU_028134_0_0_1"/>
<dbReference type="Proteomes" id="UP000054248">
    <property type="component" value="Unassembled WGS sequence"/>
</dbReference>
<organism evidence="1 2">
    <name type="scientific">Tulasnella calospora MUT 4182</name>
    <dbReference type="NCBI Taxonomy" id="1051891"/>
    <lineage>
        <taxon>Eukaryota</taxon>
        <taxon>Fungi</taxon>
        <taxon>Dikarya</taxon>
        <taxon>Basidiomycota</taxon>
        <taxon>Agaricomycotina</taxon>
        <taxon>Agaricomycetes</taxon>
        <taxon>Cantharellales</taxon>
        <taxon>Tulasnellaceae</taxon>
        <taxon>Tulasnella</taxon>
    </lineage>
</organism>
<reference evidence="2" key="2">
    <citation type="submission" date="2015-01" db="EMBL/GenBank/DDBJ databases">
        <title>Evolutionary Origins and Diversification of the Mycorrhizal Mutualists.</title>
        <authorList>
            <consortium name="DOE Joint Genome Institute"/>
            <consortium name="Mycorrhizal Genomics Consortium"/>
            <person name="Kohler A."/>
            <person name="Kuo A."/>
            <person name="Nagy L.G."/>
            <person name="Floudas D."/>
            <person name="Copeland A."/>
            <person name="Barry K.W."/>
            <person name="Cichocki N."/>
            <person name="Veneault-Fourrey C."/>
            <person name="LaButti K."/>
            <person name="Lindquist E.A."/>
            <person name="Lipzen A."/>
            <person name="Lundell T."/>
            <person name="Morin E."/>
            <person name="Murat C."/>
            <person name="Riley R."/>
            <person name="Ohm R."/>
            <person name="Sun H."/>
            <person name="Tunlid A."/>
            <person name="Henrissat B."/>
            <person name="Grigoriev I.V."/>
            <person name="Hibbett D.S."/>
            <person name="Martin F."/>
        </authorList>
    </citation>
    <scope>NUCLEOTIDE SEQUENCE [LARGE SCALE GENOMIC DNA]</scope>
    <source>
        <strain evidence="2">MUT 4182</strain>
    </source>
</reference>
<dbReference type="EMBL" id="KN822957">
    <property type="protein sequence ID" value="KIO32155.1"/>
    <property type="molecule type" value="Genomic_DNA"/>
</dbReference>
<dbReference type="AlphaFoldDB" id="A0A0C3QIZ6"/>
<keyword evidence="2" id="KW-1185">Reference proteome</keyword>